<sequence>MQVEGVYEIREWSMVQYLKKVKEMMARFDKWQIHEIPREENERADALSKFGAAIAGIKERKVAVFIKEVPTIEEVVNMVEEDRSWKFPYT</sequence>
<reference evidence="2" key="2">
    <citation type="journal article" date="2024" name="Plant">
        <title>Genomic evolution and insights into agronomic trait innovations of Sesamum species.</title>
        <authorList>
            <person name="Miao H."/>
            <person name="Wang L."/>
            <person name="Qu L."/>
            <person name="Liu H."/>
            <person name="Sun Y."/>
            <person name="Le M."/>
            <person name="Wang Q."/>
            <person name="Wei S."/>
            <person name="Zheng Y."/>
            <person name="Lin W."/>
            <person name="Duan Y."/>
            <person name="Cao H."/>
            <person name="Xiong S."/>
            <person name="Wang X."/>
            <person name="Wei L."/>
            <person name="Li C."/>
            <person name="Ma Q."/>
            <person name="Ju M."/>
            <person name="Zhao R."/>
            <person name="Li G."/>
            <person name="Mu C."/>
            <person name="Tian Q."/>
            <person name="Mei H."/>
            <person name="Zhang T."/>
            <person name="Gao T."/>
            <person name="Zhang H."/>
        </authorList>
    </citation>
    <scope>NUCLEOTIDE SEQUENCE</scope>
    <source>
        <strain evidence="2">KEN1</strain>
    </source>
</reference>
<dbReference type="AlphaFoldDB" id="A0AAW2VGD6"/>
<feature type="domain" description="RNase H type-1" evidence="1">
    <location>
        <begin position="14"/>
        <end position="50"/>
    </location>
</feature>
<dbReference type="Gene3D" id="3.30.420.10">
    <property type="entry name" value="Ribonuclease H-like superfamily/Ribonuclease H"/>
    <property type="match status" value="1"/>
</dbReference>
<protein>
    <recommendedName>
        <fullName evidence="1">RNase H type-1 domain-containing protein</fullName>
    </recommendedName>
</protein>
<gene>
    <name evidence="2" type="ORF">Slati_2908300</name>
</gene>
<evidence type="ECO:0000313" key="2">
    <source>
        <dbReference type="EMBL" id="KAL0427335.1"/>
    </source>
</evidence>
<comment type="caution">
    <text evidence="2">The sequence shown here is derived from an EMBL/GenBank/DDBJ whole genome shotgun (WGS) entry which is preliminary data.</text>
</comment>
<dbReference type="InterPro" id="IPR002156">
    <property type="entry name" value="RNaseH_domain"/>
</dbReference>
<dbReference type="EMBL" id="JACGWN010000010">
    <property type="protein sequence ID" value="KAL0427335.1"/>
    <property type="molecule type" value="Genomic_DNA"/>
</dbReference>
<reference evidence="2" key="1">
    <citation type="submission" date="2020-06" db="EMBL/GenBank/DDBJ databases">
        <authorList>
            <person name="Li T."/>
            <person name="Hu X."/>
            <person name="Zhang T."/>
            <person name="Song X."/>
            <person name="Zhang H."/>
            <person name="Dai N."/>
            <person name="Sheng W."/>
            <person name="Hou X."/>
            <person name="Wei L."/>
        </authorList>
    </citation>
    <scope>NUCLEOTIDE SEQUENCE</scope>
    <source>
        <strain evidence="2">KEN1</strain>
        <tissue evidence="2">Leaf</tissue>
    </source>
</reference>
<dbReference type="GO" id="GO:0004523">
    <property type="term" value="F:RNA-DNA hybrid ribonuclease activity"/>
    <property type="evidence" value="ECO:0007669"/>
    <property type="project" value="InterPro"/>
</dbReference>
<proteinExistence type="predicted"/>
<evidence type="ECO:0000259" key="1">
    <source>
        <dbReference type="Pfam" id="PF13456"/>
    </source>
</evidence>
<dbReference type="InterPro" id="IPR036397">
    <property type="entry name" value="RNaseH_sf"/>
</dbReference>
<accession>A0AAW2VGD6</accession>
<dbReference type="PANTHER" id="PTHR48475:SF2">
    <property type="entry name" value="RIBONUCLEASE H"/>
    <property type="match status" value="1"/>
</dbReference>
<dbReference type="Pfam" id="PF13456">
    <property type="entry name" value="RVT_3"/>
    <property type="match status" value="1"/>
</dbReference>
<dbReference type="GO" id="GO:0003676">
    <property type="term" value="F:nucleic acid binding"/>
    <property type="evidence" value="ECO:0007669"/>
    <property type="project" value="InterPro"/>
</dbReference>
<dbReference type="PANTHER" id="PTHR48475">
    <property type="entry name" value="RIBONUCLEASE H"/>
    <property type="match status" value="1"/>
</dbReference>
<name>A0AAW2VGD6_9LAMI</name>
<organism evidence="2">
    <name type="scientific">Sesamum latifolium</name>
    <dbReference type="NCBI Taxonomy" id="2727402"/>
    <lineage>
        <taxon>Eukaryota</taxon>
        <taxon>Viridiplantae</taxon>
        <taxon>Streptophyta</taxon>
        <taxon>Embryophyta</taxon>
        <taxon>Tracheophyta</taxon>
        <taxon>Spermatophyta</taxon>
        <taxon>Magnoliopsida</taxon>
        <taxon>eudicotyledons</taxon>
        <taxon>Gunneridae</taxon>
        <taxon>Pentapetalae</taxon>
        <taxon>asterids</taxon>
        <taxon>lamiids</taxon>
        <taxon>Lamiales</taxon>
        <taxon>Pedaliaceae</taxon>
        <taxon>Sesamum</taxon>
    </lineage>
</organism>